<dbReference type="GO" id="GO:0003677">
    <property type="term" value="F:DNA binding"/>
    <property type="evidence" value="ECO:0007669"/>
    <property type="project" value="UniProtKB-KW"/>
</dbReference>
<reference evidence="9 11" key="2">
    <citation type="submission" date="2019-08" db="EMBL/GenBank/DDBJ databases">
        <title>Bacillus genomes from the desert of Cuatro Cienegas, Coahuila.</title>
        <authorList>
            <person name="Olmedo-Alvarez G."/>
        </authorList>
    </citation>
    <scope>NUCLEOTIDE SEQUENCE [LARGE SCALE GENOMIC DNA]</scope>
    <source>
        <strain evidence="9 11">CH88_3T</strain>
    </source>
</reference>
<dbReference type="NCBIfam" id="TIGR02937">
    <property type="entry name" value="sigma70-ECF"/>
    <property type="match status" value="1"/>
</dbReference>
<keyword evidence="5" id="KW-0804">Transcription</keyword>
<evidence type="ECO:0000256" key="2">
    <source>
        <dbReference type="ARBA" id="ARBA00023015"/>
    </source>
</evidence>
<sequence length="177" mass="21162">MGGEWSIRKLNDWYERYSDEVFRYVLMMTGDPEMAKDLTHDTYIKAYQAIDRYKGETSERNWLYRIARNATIDEFRKRKPFRYVADSFAATAMLSATEYLPEQVAQQGEYEAYLYRALQQLKRSYREVIILRKIKDLTVRETAEILDWNESKVKTTLHRALEALKKQMLKEGYNRDA</sequence>
<evidence type="ECO:0000256" key="5">
    <source>
        <dbReference type="ARBA" id="ARBA00023163"/>
    </source>
</evidence>
<dbReference type="InterPro" id="IPR013249">
    <property type="entry name" value="RNA_pol_sigma70_r4_t2"/>
</dbReference>
<dbReference type="InterPro" id="IPR013324">
    <property type="entry name" value="RNA_pol_sigma_r3/r4-like"/>
</dbReference>
<evidence type="ECO:0000259" key="7">
    <source>
        <dbReference type="Pfam" id="PF08281"/>
    </source>
</evidence>
<dbReference type="InterPro" id="IPR036388">
    <property type="entry name" value="WH-like_DNA-bd_sf"/>
</dbReference>
<dbReference type="CDD" id="cd06171">
    <property type="entry name" value="Sigma70_r4"/>
    <property type="match status" value="1"/>
</dbReference>
<dbReference type="Proteomes" id="UP000323393">
    <property type="component" value="Unassembled WGS sequence"/>
</dbReference>
<dbReference type="InterPro" id="IPR007627">
    <property type="entry name" value="RNA_pol_sigma70_r2"/>
</dbReference>
<accession>A0A1Y0CJU4</accession>
<name>A0A1Y0CJU4_9BACI</name>
<dbReference type="EMBL" id="VTEU01000004">
    <property type="protein sequence ID" value="TYS58592.1"/>
    <property type="molecule type" value="Genomic_DNA"/>
</dbReference>
<dbReference type="PANTHER" id="PTHR43133:SF52">
    <property type="entry name" value="ECF RNA POLYMERASE SIGMA FACTOR SIGL"/>
    <property type="match status" value="1"/>
</dbReference>
<organism evidence="9 11">
    <name type="scientific">Sutcliffiella horikoshii</name>
    <dbReference type="NCBI Taxonomy" id="79883"/>
    <lineage>
        <taxon>Bacteria</taxon>
        <taxon>Bacillati</taxon>
        <taxon>Bacillota</taxon>
        <taxon>Bacilli</taxon>
        <taxon>Bacillales</taxon>
        <taxon>Bacillaceae</taxon>
        <taxon>Sutcliffiella</taxon>
    </lineage>
</organism>
<keyword evidence="2" id="KW-0805">Transcription regulation</keyword>
<gene>
    <name evidence="8" type="ORF">B4U37_03785</name>
    <name evidence="9" type="ORF">FZC74_12360</name>
</gene>
<dbReference type="InterPro" id="IPR014284">
    <property type="entry name" value="RNA_pol_sigma-70_dom"/>
</dbReference>
<evidence type="ECO:0000313" key="9">
    <source>
        <dbReference type="EMBL" id="TYS58592.1"/>
    </source>
</evidence>
<dbReference type="EMBL" id="CP020880">
    <property type="protein sequence ID" value="ART75217.1"/>
    <property type="molecule type" value="Genomic_DNA"/>
</dbReference>
<evidence type="ECO:0000256" key="1">
    <source>
        <dbReference type="ARBA" id="ARBA00010641"/>
    </source>
</evidence>
<evidence type="ECO:0000313" key="8">
    <source>
        <dbReference type="EMBL" id="ART75217.1"/>
    </source>
</evidence>
<reference evidence="8 10" key="1">
    <citation type="submission" date="2017-04" db="EMBL/GenBank/DDBJ databases">
        <title>Complete Genome Sequence of the Bacillus horikoshii 20a strain from Cuatro Cienegas, Coahuila, Mexico.</title>
        <authorList>
            <person name="Zarza E."/>
            <person name="Alcaraz L.D."/>
            <person name="Aguilar-Salinas B."/>
            <person name="Islas A."/>
            <person name="Olmedo-Alvarez G."/>
        </authorList>
    </citation>
    <scope>NUCLEOTIDE SEQUENCE [LARGE SCALE GENOMIC DNA]</scope>
    <source>
        <strain evidence="8 10">20a</strain>
    </source>
</reference>
<dbReference type="RefSeq" id="WP_088017147.1">
    <property type="nucleotide sequence ID" value="NZ_CP020880.1"/>
</dbReference>
<feature type="domain" description="RNA polymerase sigma factor 70 region 4 type 2" evidence="7">
    <location>
        <begin position="113"/>
        <end position="164"/>
    </location>
</feature>
<keyword evidence="3" id="KW-0731">Sigma factor</keyword>
<proteinExistence type="inferred from homology"/>
<dbReference type="KEGG" id="bhk:B4U37_03785"/>
<dbReference type="Proteomes" id="UP000195573">
    <property type="component" value="Chromosome"/>
</dbReference>
<feature type="domain" description="RNA polymerase sigma-70 region 2" evidence="6">
    <location>
        <begin position="14"/>
        <end position="79"/>
    </location>
</feature>
<dbReference type="GO" id="GO:0006352">
    <property type="term" value="P:DNA-templated transcription initiation"/>
    <property type="evidence" value="ECO:0007669"/>
    <property type="project" value="InterPro"/>
</dbReference>
<dbReference type="Pfam" id="PF08281">
    <property type="entry name" value="Sigma70_r4_2"/>
    <property type="match status" value="1"/>
</dbReference>
<dbReference type="SUPFAM" id="SSF88659">
    <property type="entry name" value="Sigma3 and sigma4 domains of RNA polymerase sigma factors"/>
    <property type="match status" value="1"/>
</dbReference>
<dbReference type="Pfam" id="PF04542">
    <property type="entry name" value="Sigma70_r2"/>
    <property type="match status" value="1"/>
</dbReference>
<comment type="similarity">
    <text evidence="1">Belongs to the sigma-70 factor family. ECF subfamily.</text>
</comment>
<dbReference type="InterPro" id="IPR013325">
    <property type="entry name" value="RNA_pol_sigma_r2"/>
</dbReference>
<keyword evidence="4" id="KW-0238">DNA-binding</keyword>
<protein>
    <submittedName>
        <fullName evidence="9">RNA polymerase sigma factor</fullName>
    </submittedName>
</protein>
<dbReference type="AlphaFoldDB" id="A0A1Y0CJU4"/>
<dbReference type="Gene3D" id="1.10.10.10">
    <property type="entry name" value="Winged helix-like DNA-binding domain superfamily/Winged helix DNA-binding domain"/>
    <property type="match status" value="1"/>
</dbReference>
<evidence type="ECO:0000313" key="10">
    <source>
        <dbReference type="Proteomes" id="UP000195573"/>
    </source>
</evidence>
<evidence type="ECO:0000313" key="11">
    <source>
        <dbReference type="Proteomes" id="UP000323393"/>
    </source>
</evidence>
<dbReference type="SUPFAM" id="SSF88946">
    <property type="entry name" value="Sigma2 domain of RNA polymerase sigma factors"/>
    <property type="match status" value="1"/>
</dbReference>
<dbReference type="GeneID" id="96737550"/>
<dbReference type="PANTHER" id="PTHR43133">
    <property type="entry name" value="RNA POLYMERASE ECF-TYPE SIGMA FACTO"/>
    <property type="match status" value="1"/>
</dbReference>
<dbReference type="Gene3D" id="1.10.1740.10">
    <property type="match status" value="1"/>
</dbReference>
<evidence type="ECO:0000259" key="6">
    <source>
        <dbReference type="Pfam" id="PF04542"/>
    </source>
</evidence>
<evidence type="ECO:0000256" key="4">
    <source>
        <dbReference type="ARBA" id="ARBA00023125"/>
    </source>
</evidence>
<dbReference type="GO" id="GO:0016987">
    <property type="term" value="F:sigma factor activity"/>
    <property type="evidence" value="ECO:0007669"/>
    <property type="project" value="UniProtKB-KW"/>
</dbReference>
<keyword evidence="10" id="KW-1185">Reference proteome</keyword>
<dbReference type="InterPro" id="IPR039425">
    <property type="entry name" value="RNA_pol_sigma-70-like"/>
</dbReference>
<evidence type="ECO:0000256" key="3">
    <source>
        <dbReference type="ARBA" id="ARBA00023082"/>
    </source>
</evidence>